<evidence type="ECO:0000313" key="5">
    <source>
        <dbReference type="Proteomes" id="UP000050424"/>
    </source>
</evidence>
<evidence type="ECO:0000313" key="4">
    <source>
        <dbReference type="EMBL" id="KPM42444.1"/>
    </source>
</evidence>
<feature type="region of interest" description="Disordered" evidence="1">
    <location>
        <begin position="124"/>
        <end position="290"/>
    </location>
</feature>
<dbReference type="PROSITE" id="PS50090">
    <property type="entry name" value="MYB_LIKE"/>
    <property type="match status" value="1"/>
</dbReference>
<protein>
    <submittedName>
        <fullName evidence="4">Uncharacterized protein</fullName>
    </submittedName>
</protein>
<dbReference type="InterPro" id="IPR009057">
    <property type="entry name" value="Homeodomain-like_sf"/>
</dbReference>
<feature type="compositionally biased region" description="Polar residues" evidence="1">
    <location>
        <begin position="199"/>
        <end position="217"/>
    </location>
</feature>
<reference evidence="4 5" key="1">
    <citation type="submission" date="2015-09" db="EMBL/GenBank/DDBJ databases">
        <title>Draft genome of a European isolate of the apple canker pathogen Neonectria ditissima.</title>
        <authorList>
            <person name="Gomez-Cortecero A."/>
            <person name="Harrison R.J."/>
            <person name="Armitage A.D."/>
        </authorList>
    </citation>
    <scope>NUCLEOTIDE SEQUENCE [LARGE SCALE GENOMIC DNA]</scope>
    <source>
        <strain evidence="4 5">R09/05</strain>
    </source>
</reference>
<evidence type="ECO:0000256" key="1">
    <source>
        <dbReference type="SAM" id="MobiDB-lite"/>
    </source>
</evidence>
<proteinExistence type="predicted"/>
<accession>A0A0N8H7Q7</accession>
<dbReference type="SUPFAM" id="SSF46689">
    <property type="entry name" value="Homeodomain-like"/>
    <property type="match status" value="1"/>
</dbReference>
<feature type="region of interest" description="Disordered" evidence="1">
    <location>
        <begin position="455"/>
        <end position="477"/>
    </location>
</feature>
<dbReference type="InterPro" id="IPR001005">
    <property type="entry name" value="SANT/Myb"/>
</dbReference>
<feature type="domain" description="Myb-like" evidence="2">
    <location>
        <begin position="420"/>
        <end position="466"/>
    </location>
</feature>
<dbReference type="EMBL" id="LKCW01000048">
    <property type="protein sequence ID" value="KPM42444.1"/>
    <property type="molecule type" value="Genomic_DNA"/>
</dbReference>
<sequence length="477" mass="52568">METNQTASNTDKKSRSTEDIILDSSQDTSVLSTDDSAVPCALAKASLPGISIIAPTEIRTDKYTQILFEKTTVEGLKAPQDSHRDGLGLIESIHHLSSGSYGAKEDPDDIPECGRVSEKLGIFELSPSGESPSDESPSGESLSGESPSYSTKQSMQGLEMTSDDKTTGSVLGLATVEPEPSSSPERFTAVDANRPQRQRLGTANLSENTPHKQIQSTDTHHSTNKQCETSPLDEVTPDRSLHSQSRVHLGSERRIGNTRKEPATSFSSINPMEDSSRSRSQLDTEAGGDKLQGSYSECLLRLSHTIETVASKRAQLSDVESRLMLEILLVHIRGYDTQRLPYEPSMSLNDLYRAGQQTHLYDKSIESPNTSPVLEDEGTTSSDSDDSSDSESMSVNSDYIASRQTVDRKRSQRPQPPRRPQRTKGTKWTPEDNENLNTWVKEGWSWSDIATRLGNRTGSGCKQHWEIKNPKGKRVKR</sequence>
<feature type="region of interest" description="Disordered" evidence="1">
    <location>
        <begin position="1"/>
        <end position="33"/>
    </location>
</feature>
<dbReference type="AlphaFoldDB" id="A0A0N8H7Q7"/>
<evidence type="ECO:0000259" key="3">
    <source>
        <dbReference type="PROSITE" id="PS51294"/>
    </source>
</evidence>
<keyword evidence="5" id="KW-1185">Reference proteome</keyword>
<feature type="compositionally biased region" description="Acidic residues" evidence="1">
    <location>
        <begin position="374"/>
        <end position="389"/>
    </location>
</feature>
<feature type="region of interest" description="Disordered" evidence="1">
    <location>
        <begin position="361"/>
        <end position="435"/>
    </location>
</feature>
<gene>
    <name evidence="4" type="ORF">AK830_g4121</name>
</gene>
<dbReference type="Proteomes" id="UP000050424">
    <property type="component" value="Unassembled WGS sequence"/>
</dbReference>
<feature type="domain" description="HTH myb-type" evidence="3">
    <location>
        <begin position="424"/>
        <end position="473"/>
    </location>
</feature>
<dbReference type="InterPro" id="IPR017930">
    <property type="entry name" value="Myb_dom"/>
</dbReference>
<dbReference type="PROSITE" id="PS51294">
    <property type="entry name" value="HTH_MYB"/>
    <property type="match status" value="1"/>
</dbReference>
<dbReference type="Gene3D" id="1.10.10.60">
    <property type="entry name" value="Homeodomain-like"/>
    <property type="match status" value="1"/>
</dbReference>
<evidence type="ECO:0000259" key="2">
    <source>
        <dbReference type="PROSITE" id="PS50090"/>
    </source>
</evidence>
<organism evidence="4 5">
    <name type="scientific">Neonectria ditissima</name>
    <dbReference type="NCBI Taxonomy" id="78410"/>
    <lineage>
        <taxon>Eukaryota</taxon>
        <taxon>Fungi</taxon>
        <taxon>Dikarya</taxon>
        <taxon>Ascomycota</taxon>
        <taxon>Pezizomycotina</taxon>
        <taxon>Sordariomycetes</taxon>
        <taxon>Hypocreomycetidae</taxon>
        <taxon>Hypocreales</taxon>
        <taxon>Nectriaceae</taxon>
        <taxon>Neonectria</taxon>
    </lineage>
</organism>
<dbReference type="Pfam" id="PF00249">
    <property type="entry name" value="Myb_DNA-binding"/>
    <property type="match status" value="1"/>
</dbReference>
<dbReference type="OrthoDB" id="10311634at2759"/>
<comment type="caution">
    <text evidence="4">The sequence shown here is derived from an EMBL/GenBank/DDBJ whole genome shotgun (WGS) entry which is preliminary data.</text>
</comment>
<feature type="compositionally biased region" description="Polar residues" evidence="1">
    <location>
        <begin position="23"/>
        <end position="33"/>
    </location>
</feature>
<name>A0A0N8H7Q7_9HYPO</name>
<feature type="compositionally biased region" description="Basic and acidic residues" evidence="1">
    <location>
        <begin position="249"/>
        <end position="262"/>
    </location>
</feature>
<feature type="compositionally biased region" description="Low complexity" evidence="1">
    <location>
        <begin position="124"/>
        <end position="148"/>
    </location>
</feature>
<dbReference type="CDD" id="cd00167">
    <property type="entry name" value="SANT"/>
    <property type="match status" value="1"/>
</dbReference>